<dbReference type="EMBL" id="CADILG010000010">
    <property type="protein sequence ID" value="CAB3854190.1"/>
    <property type="molecule type" value="Genomic_DNA"/>
</dbReference>
<dbReference type="InterPro" id="IPR015943">
    <property type="entry name" value="WD40/YVTN_repeat-like_dom_sf"/>
</dbReference>
<reference evidence="1 2" key="1">
    <citation type="submission" date="2020-04" db="EMBL/GenBank/DDBJ databases">
        <authorList>
            <person name="De Canck E."/>
        </authorList>
    </citation>
    <scope>NUCLEOTIDE SEQUENCE [LARGE SCALE GENOMIC DNA]</scope>
    <source>
        <strain evidence="1 2">LMG 26858</strain>
    </source>
</reference>
<dbReference type="SUPFAM" id="SSF50998">
    <property type="entry name" value="Quinoprotein alcohol dehydrogenase-like"/>
    <property type="match status" value="1"/>
</dbReference>
<dbReference type="Proteomes" id="UP000494117">
    <property type="component" value="Unassembled WGS sequence"/>
</dbReference>
<evidence type="ECO:0000313" key="2">
    <source>
        <dbReference type="Proteomes" id="UP000494117"/>
    </source>
</evidence>
<dbReference type="AlphaFoldDB" id="A0A6S7DJD1"/>
<accession>A0A6S7DJD1</accession>
<name>A0A6S7DJD1_9BURK</name>
<sequence>MAMIADPPLRGSGKITGVFFNPTDEIAAVASAFPLLANPRARAAYGGQVLRHRVALYRRGNPVPFAAFDGLRHPVNDVAFHPAHSVVAISSGSYDGGYMFEGDLQVWDWLSGQSRRPFQDIPEVVRCAWNAAGDRIEAWVRPWDEEWAGLPEDRPEAAFDTLFIVRAPYGANIWSDEPRKLELSSLDIAPEGNPSAPAAEPLLAQWLGLPRLARRGAIHDLAWLDERRIAVVHDGCLLEIHDTGGGPVTAYAGTGHGSEIIRSAGVHVHVVESSNQPGMLGRQDSRLYALSDGGLNLVREYQGEYTFSASSQGQLLARRNRVPATRNARDVLRDLDSREERRVDLGHYDCFNHYLRIDGAHSLFCVQGTPASSHEAKRLCRVSADGEVQPLWPVLKANGKPDSHAMELCGCHVDDRLGEGLVISGRHYSPAVRVACAGFIYRKPLDRDREIWRHPTTASASAVIFIPACGLVAASFLDGGLLLLDAASGDIRLRANMQLDGLPALVHAMDAQGDKLAMGTADGRIAVNAVGELLARGTTMGWVEIG</sequence>
<organism evidence="1 2">
    <name type="scientific">Achromobacter anxifer</name>
    <dbReference type="NCBI Taxonomy" id="1287737"/>
    <lineage>
        <taxon>Bacteria</taxon>
        <taxon>Pseudomonadati</taxon>
        <taxon>Pseudomonadota</taxon>
        <taxon>Betaproteobacteria</taxon>
        <taxon>Burkholderiales</taxon>
        <taxon>Alcaligenaceae</taxon>
        <taxon>Achromobacter</taxon>
    </lineage>
</organism>
<dbReference type="Gene3D" id="2.130.10.10">
    <property type="entry name" value="YVTN repeat-like/Quinoprotein amine dehydrogenase"/>
    <property type="match status" value="1"/>
</dbReference>
<dbReference type="InterPro" id="IPR011047">
    <property type="entry name" value="Quinoprotein_ADH-like_sf"/>
</dbReference>
<evidence type="ECO:0000313" key="1">
    <source>
        <dbReference type="EMBL" id="CAB3854190.1"/>
    </source>
</evidence>
<protein>
    <submittedName>
        <fullName evidence="1">Uncharacterized protein</fullName>
    </submittedName>
</protein>
<keyword evidence="2" id="KW-1185">Reference proteome</keyword>
<proteinExistence type="predicted"/>
<gene>
    <name evidence="1" type="ORF">LMG26858_01874</name>
</gene>